<dbReference type="Gene3D" id="3.40.50.720">
    <property type="entry name" value="NAD(P)-binding Rossmann-like Domain"/>
    <property type="match status" value="1"/>
</dbReference>
<dbReference type="UniPathway" id="UPA00094"/>
<evidence type="ECO:0000256" key="5">
    <source>
        <dbReference type="ARBA" id="ARBA00048508"/>
    </source>
</evidence>
<evidence type="ECO:0000256" key="3">
    <source>
        <dbReference type="ARBA" id="ARBA00022857"/>
    </source>
</evidence>
<sequence>MSRLSNKVCLITGAAQGIGLATAETFAREGATVVVADLKPEAVDAAVRRCQALGAQAEGHALDVTERAQVDGVVAKVLSRHGRIDVLVNNAGITQDARLQKMTIEQFDRVIDVNLRGVFHCAQAVADAMVRQGHGVILNASSVVGLYGNYGQTNYAASKFGVIGFTKTWARELGPKGIRVNAVAPGFIETPILATIPDKVLDEMRQRVPLHRLGRPEEIASVYAFLASDDASYVNGAVIEVSGGMSV</sequence>
<dbReference type="AlphaFoldDB" id="A0A372EPA1"/>
<evidence type="ECO:0000256" key="4">
    <source>
        <dbReference type="ARBA" id="ARBA00023002"/>
    </source>
</evidence>
<dbReference type="GO" id="GO:0006633">
    <property type="term" value="P:fatty acid biosynthetic process"/>
    <property type="evidence" value="ECO:0007669"/>
    <property type="project" value="UniProtKB-UniPathway"/>
</dbReference>
<name>A0A372EPA1_9BURK</name>
<dbReference type="InterPro" id="IPR057326">
    <property type="entry name" value="KR_dom"/>
</dbReference>
<evidence type="ECO:0000256" key="6">
    <source>
        <dbReference type="PIRSR" id="PIRSR611284-1"/>
    </source>
</evidence>
<dbReference type="GO" id="GO:0048038">
    <property type="term" value="F:quinone binding"/>
    <property type="evidence" value="ECO:0007669"/>
    <property type="project" value="TreeGrafter"/>
</dbReference>
<dbReference type="InterPro" id="IPR036291">
    <property type="entry name" value="NAD(P)-bd_dom_sf"/>
</dbReference>
<keyword evidence="11" id="KW-1185">Reference proteome</keyword>
<organism evidence="10 11">
    <name type="scientific">Hydrogenophaga borbori</name>
    <dbReference type="NCBI Taxonomy" id="2294117"/>
    <lineage>
        <taxon>Bacteria</taxon>
        <taxon>Pseudomonadati</taxon>
        <taxon>Pseudomonadota</taxon>
        <taxon>Betaproteobacteria</taxon>
        <taxon>Burkholderiales</taxon>
        <taxon>Comamonadaceae</taxon>
        <taxon>Hydrogenophaga</taxon>
    </lineage>
</organism>
<proteinExistence type="inferred from homology"/>
<dbReference type="EMBL" id="QVLS01000001">
    <property type="protein sequence ID" value="RFP82459.1"/>
    <property type="molecule type" value="Genomic_DNA"/>
</dbReference>
<comment type="pathway">
    <text evidence="8">Lipid metabolism; fatty acid biosynthesis.</text>
</comment>
<evidence type="ECO:0000313" key="10">
    <source>
        <dbReference type="EMBL" id="RFP82459.1"/>
    </source>
</evidence>
<evidence type="ECO:0000256" key="8">
    <source>
        <dbReference type="RuleBase" id="RU366074"/>
    </source>
</evidence>
<comment type="function">
    <text evidence="1 8">Catalyzes the NADPH-dependent reduction of beta-ketoacyl-ACP substrates to beta-hydroxyacyl-ACP products, the first reductive step in the elongation cycle of fatty acid biosynthesis.</text>
</comment>
<dbReference type="NCBIfam" id="NF009466">
    <property type="entry name" value="PRK12826.1-2"/>
    <property type="match status" value="1"/>
</dbReference>
<feature type="binding site" evidence="7">
    <location>
        <begin position="155"/>
        <end position="159"/>
    </location>
    <ligand>
        <name>NADP(+)</name>
        <dbReference type="ChEBI" id="CHEBI:58349"/>
    </ligand>
</feature>
<feature type="active site" description="Proton acceptor" evidence="6">
    <location>
        <position position="155"/>
    </location>
</feature>
<dbReference type="InterPro" id="IPR011284">
    <property type="entry name" value="3oxo_ACP_reduc"/>
</dbReference>
<dbReference type="PRINTS" id="PR00081">
    <property type="entry name" value="GDHRDH"/>
</dbReference>
<comment type="similarity">
    <text evidence="2 8">Belongs to the short-chain dehydrogenases/reductases (SDR) family.</text>
</comment>
<dbReference type="PANTHER" id="PTHR42760:SF83">
    <property type="entry name" value="(3R)-3-HYDROXYACYL-COA DEHYDROGENASE"/>
    <property type="match status" value="1"/>
</dbReference>
<dbReference type="GO" id="GO:0004316">
    <property type="term" value="F:3-oxoacyl-[acyl-carrier-protein] reductase (NADPH) activity"/>
    <property type="evidence" value="ECO:0007669"/>
    <property type="project" value="UniProtKB-UniRule"/>
</dbReference>
<feature type="binding site" evidence="7">
    <location>
        <position position="188"/>
    </location>
    <ligand>
        <name>NADP(+)</name>
        <dbReference type="ChEBI" id="CHEBI:58349"/>
    </ligand>
</feature>
<dbReference type="PANTHER" id="PTHR42760">
    <property type="entry name" value="SHORT-CHAIN DEHYDROGENASES/REDUCTASES FAMILY MEMBER"/>
    <property type="match status" value="1"/>
</dbReference>
<keyword evidence="4 8" id="KW-0560">Oxidoreductase</keyword>
<dbReference type="Pfam" id="PF13561">
    <property type="entry name" value="adh_short_C2"/>
    <property type="match status" value="1"/>
</dbReference>
<dbReference type="NCBIfam" id="NF004198">
    <property type="entry name" value="PRK05653.1-3"/>
    <property type="match status" value="1"/>
</dbReference>
<dbReference type="InterPro" id="IPR002347">
    <property type="entry name" value="SDR_fam"/>
</dbReference>
<evidence type="ECO:0000259" key="9">
    <source>
        <dbReference type="SMART" id="SM00822"/>
    </source>
</evidence>
<keyword evidence="8" id="KW-0276">Fatty acid metabolism</keyword>
<dbReference type="SUPFAM" id="SSF51735">
    <property type="entry name" value="NAD(P)-binding Rossmann-fold domains"/>
    <property type="match status" value="1"/>
</dbReference>
<keyword evidence="3 7" id="KW-0521">NADP</keyword>
<comment type="catalytic activity">
    <reaction evidence="5 8">
        <text>a (3R)-hydroxyacyl-[ACP] + NADP(+) = a 3-oxoacyl-[ACP] + NADPH + H(+)</text>
        <dbReference type="Rhea" id="RHEA:17397"/>
        <dbReference type="Rhea" id="RHEA-COMP:9916"/>
        <dbReference type="Rhea" id="RHEA-COMP:9945"/>
        <dbReference type="ChEBI" id="CHEBI:15378"/>
        <dbReference type="ChEBI" id="CHEBI:57783"/>
        <dbReference type="ChEBI" id="CHEBI:58349"/>
        <dbReference type="ChEBI" id="CHEBI:78776"/>
        <dbReference type="ChEBI" id="CHEBI:78827"/>
        <dbReference type="EC" id="1.1.1.100"/>
    </reaction>
</comment>
<dbReference type="NCBIfam" id="NF005559">
    <property type="entry name" value="PRK07231.1"/>
    <property type="match status" value="1"/>
</dbReference>
<evidence type="ECO:0000256" key="1">
    <source>
        <dbReference type="ARBA" id="ARBA00002607"/>
    </source>
</evidence>
<dbReference type="InterPro" id="IPR020904">
    <property type="entry name" value="Sc_DH/Rdtase_CS"/>
</dbReference>
<dbReference type="PRINTS" id="PR00080">
    <property type="entry name" value="SDRFAMILY"/>
</dbReference>
<gene>
    <name evidence="10" type="primary">fabG</name>
    <name evidence="10" type="ORF">DY262_01085</name>
</gene>
<comment type="caution">
    <text evidence="10">The sequence shown here is derived from an EMBL/GenBank/DDBJ whole genome shotgun (WGS) entry which is preliminary data.</text>
</comment>
<dbReference type="SMART" id="SM00822">
    <property type="entry name" value="PKS_KR"/>
    <property type="match status" value="1"/>
</dbReference>
<accession>A0A372EPA1</accession>
<evidence type="ECO:0000256" key="2">
    <source>
        <dbReference type="ARBA" id="ARBA00006484"/>
    </source>
</evidence>
<dbReference type="NCBIfam" id="TIGR01830">
    <property type="entry name" value="3oxo_ACP_reduc"/>
    <property type="match status" value="1"/>
</dbReference>
<dbReference type="Proteomes" id="UP000261931">
    <property type="component" value="Unassembled WGS sequence"/>
</dbReference>
<keyword evidence="8" id="KW-0444">Lipid biosynthesis</keyword>
<feature type="domain" description="Ketoreductase" evidence="9">
    <location>
        <begin position="7"/>
        <end position="186"/>
    </location>
</feature>
<dbReference type="PROSITE" id="PS00061">
    <property type="entry name" value="ADH_SHORT"/>
    <property type="match status" value="1"/>
</dbReference>
<keyword evidence="8" id="KW-0443">Lipid metabolism</keyword>
<keyword evidence="8" id="KW-0275">Fatty acid biosynthesis</keyword>
<evidence type="ECO:0000256" key="7">
    <source>
        <dbReference type="PIRSR" id="PIRSR611284-2"/>
    </source>
</evidence>
<feature type="binding site" evidence="7">
    <location>
        <position position="90"/>
    </location>
    <ligand>
        <name>NADP(+)</name>
        <dbReference type="ChEBI" id="CHEBI:58349"/>
    </ligand>
</feature>
<dbReference type="EC" id="1.1.1.100" evidence="8"/>
<dbReference type="FunFam" id="3.40.50.720:FF:000115">
    <property type="entry name" value="3-oxoacyl-[acyl-carrier-protein] reductase FabG"/>
    <property type="match status" value="1"/>
</dbReference>
<evidence type="ECO:0000313" key="11">
    <source>
        <dbReference type="Proteomes" id="UP000261931"/>
    </source>
</evidence>
<protein>
    <recommendedName>
        <fullName evidence="8">3-oxoacyl-[acyl-carrier-protein] reductase</fullName>
        <ecNumber evidence="8">1.1.1.100</ecNumber>
    </recommendedName>
</protein>
<dbReference type="CDD" id="cd05333">
    <property type="entry name" value="BKR_SDR_c"/>
    <property type="match status" value="1"/>
</dbReference>
<dbReference type="RefSeq" id="WP_116957150.1">
    <property type="nucleotide sequence ID" value="NZ_QVLS01000001.1"/>
</dbReference>
<dbReference type="GO" id="GO:0051287">
    <property type="term" value="F:NAD binding"/>
    <property type="evidence" value="ECO:0007669"/>
    <property type="project" value="UniProtKB-UniRule"/>
</dbReference>
<reference evidence="10 11" key="1">
    <citation type="submission" date="2018-08" db="EMBL/GenBank/DDBJ databases">
        <title>Hydrogenophaga sp. LA-38 isolated from sludge.</title>
        <authorList>
            <person name="Im W.-T."/>
        </authorList>
    </citation>
    <scope>NUCLEOTIDE SEQUENCE [LARGE SCALE GENOMIC DNA]</scope>
    <source>
        <strain evidence="10 11">LA-38</strain>
    </source>
</reference>
<comment type="subunit">
    <text evidence="8">Homotetramer.</text>
</comment>